<dbReference type="AlphaFoldDB" id="A0A0F8WTH9"/>
<reference evidence="1" key="1">
    <citation type="journal article" date="2015" name="Nature">
        <title>Complex archaea that bridge the gap between prokaryotes and eukaryotes.</title>
        <authorList>
            <person name="Spang A."/>
            <person name="Saw J.H."/>
            <person name="Jorgensen S.L."/>
            <person name="Zaremba-Niedzwiedzka K."/>
            <person name="Martijn J."/>
            <person name="Lind A.E."/>
            <person name="van Eijk R."/>
            <person name="Schleper C."/>
            <person name="Guy L."/>
            <person name="Ettema T.J."/>
        </authorList>
    </citation>
    <scope>NUCLEOTIDE SEQUENCE</scope>
</reference>
<comment type="caution">
    <text evidence="1">The sequence shown here is derived from an EMBL/GenBank/DDBJ whole genome shotgun (WGS) entry which is preliminary data.</text>
</comment>
<dbReference type="EMBL" id="LAZR01063085">
    <property type="protein sequence ID" value="KKK60212.1"/>
    <property type="molecule type" value="Genomic_DNA"/>
</dbReference>
<protein>
    <submittedName>
        <fullName evidence="1">Uncharacterized protein</fullName>
    </submittedName>
</protein>
<sequence>MKAGPIFPYSSYPVTNGKVFPNFHGTGNREGLGVMADLDDDAIWRLAFRIPPAVPALGDAKLRLSVLADVSASPYFPMDAHIEPKWASVAVEGARIPLDGGAGSWTKDGFIYYYPTNLTNEPAVLYFNSDPSIRVATEGDLTASNHWWWGDTGGEVGFDTVYIRSAVSGFPDDLVDGAYTIAGEGETPN</sequence>
<name>A0A0F8WTH9_9ZZZZ</name>
<organism evidence="1">
    <name type="scientific">marine sediment metagenome</name>
    <dbReference type="NCBI Taxonomy" id="412755"/>
    <lineage>
        <taxon>unclassified sequences</taxon>
        <taxon>metagenomes</taxon>
        <taxon>ecological metagenomes</taxon>
    </lineage>
</organism>
<evidence type="ECO:0000313" key="1">
    <source>
        <dbReference type="EMBL" id="KKK60212.1"/>
    </source>
</evidence>
<proteinExistence type="predicted"/>
<accession>A0A0F8WTH9</accession>
<gene>
    <name evidence="1" type="ORF">LCGC14_3026620</name>
</gene>